<evidence type="ECO:0000313" key="5">
    <source>
        <dbReference type="Proteomes" id="UP001209570"/>
    </source>
</evidence>
<feature type="domain" description="Dynein heavy chain AAA lid" evidence="2">
    <location>
        <begin position="63"/>
        <end position="225"/>
    </location>
</feature>
<dbReference type="GO" id="GO:0008569">
    <property type="term" value="F:minus-end-directed microtubule motor activity"/>
    <property type="evidence" value="ECO:0007669"/>
    <property type="project" value="InterPro"/>
</dbReference>
<dbReference type="Gene3D" id="1.10.8.720">
    <property type="entry name" value="Region D6 of dynein motor"/>
    <property type="match status" value="1"/>
</dbReference>
<dbReference type="Pfam" id="PF03028">
    <property type="entry name" value="Dynein_heavy"/>
    <property type="match status" value="1"/>
</dbReference>
<sequence>MHKPHKDFRLWLTTEPTDRFPLGILQRSLKVVTEPPDGLKQNMRSLYSKLDQTVLDECPHPAFRSLVYVLCFLHAVVLERRKYGKIGWNVSYDFNESDFNISRKLLSLYLYKAFEDGDEQLPLYLYKAFEDGDEQLPWGSLKYLIGDAMYGGRVSDDYDRRILTTYLSEYMGDFLFDDFQPFFFSRSGFDYSLPSKPGDLDVYVQLVETLPLTNSPAVFGLHPNAEIGYYTNMSKSVWRDLISLQPRSAQSGSGISREEYIGNVASDIQSKVPGQVDVDLIRKRLGGTPTPTQVVLLQELDRWNVLTARMSVSLSDLQKALVGEIGMSDELDAVANALYDGFLPNMWRSLCPKTEKPLGSWMEHFMRRYDQYMNWVEHGDPKVMWLSGLGIPESYLTALVQATCRAKNWPLDKSTLYTKVTTFTHDRENWPLDKSTLYTKVTTFTHDREVPARLEMGCYVSGLYLEGASWDIKRGCLAPQHPKKLIEELPILQVIPIEASRLKLQNTFRTPVYVTQSRRNAMGVGLVFEADLFSQEHSSHWVLQGVALCLNTDS</sequence>
<dbReference type="GO" id="GO:0030286">
    <property type="term" value="C:dynein complex"/>
    <property type="evidence" value="ECO:0007669"/>
    <property type="project" value="InterPro"/>
</dbReference>
<accession>A0AAD5L710</accession>
<dbReference type="FunFam" id="3.10.490.20:FF:000006">
    <property type="entry name" value="Dynein axonemal heavy chain 10"/>
    <property type="match status" value="1"/>
</dbReference>
<dbReference type="FunFam" id="1.20.1270.280:FF:000005">
    <property type="entry name" value="Dynein axonemal heavy chain 10"/>
    <property type="match status" value="1"/>
</dbReference>
<dbReference type="Pfam" id="PF18199">
    <property type="entry name" value="Dynein_C"/>
    <property type="match status" value="2"/>
</dbReference>
<dbReference type="AlphaFoldDB" id="A0AAD5L710"/>
<comment type="caution">
    <text evidence="4">The sequence shown here is derived from an EMBL/GenBank/DDBJ whole genome shotgun (WGS) entry which is preliminary data.</text>
</comment>
<evidence type="ECO:0008006" key="6">
    <source>
        <dbReference type="Google" id="ProtNLM"/>
    </source>
</evidence>
<feature type="domain" description="Dynein heavy chain region D6 P-loop" evidence="1">
    <location>
        <begin position="3"/>
        <end position="32"/>
    </location>
</feature>
<evidence type="ECO:0000259" key="3">
    <source>
        <dbReference type="Pfam" id="PF18199"/>
    </source>
</evidence>
<proteinExistence type="predicted"/>
<gene>
    <name evidence="4" type="ORF">P43SY_005629</name>
</gene>
<dbReference type="Gene3D" id="1.20.1270.280">
    <property type="match status" value="1"/>
</dbReference>
<dbReference type="Gene3D" id="3.40.50.300">
    <property type="entry name" value="P-loop containing nucleotide triphosphate hydrolases"/>
    <property type="match status" value="1"/>
</dbReference>
<feature type="domain" description="Dynein heavy chain C-terminal" evidence="3">
    <location>
        <begin position="232"/>
        <end position="424"/>
    </location>
</feature>
<dbReference type="InterPro" id="IPR041658">
    <property type="entry name" value="AAA_lid_11"/>
</dbReference>
<dbReference type="Proteomes" id="UP001209570">
    <property type="component" value="Unassembled WGS sequence"/>
</dbReference>
<reference evidence="4" key="1">
    <citation type="submission" date="2021-12" db="EMBL/GenBank/DDBJ databases">
        <title>Prjna785345.</title>
        <authorList>
            <person name="Rujirawat T."/>
            <person name="Krajaejun T."/>
        </authorList>
    </citation>
    <scope>NUCLEOTIDE SEQUENCE</scope>
    <source>
        <strain evidence="4">Pi057C3</strain>
    </source>
</reference>
<dbReference type="InterPro" id="IPR027417">
    <property type="entry name" value="P-loop_NTPase"/>
</dbReference>
<protein>
    <recommendedName>
        <fullName evidence="6">Dynein heavy chain</fullName>
    </recommendedName>
</protein>
<keyword evidence="5" id="KW-1185">Reference proteome</keyword>
<dbReference type="Gene3D" id="3.10.490.20">
    <property type="match status" value="1"/>
</dbReference>
<dbReference type="GO" id="GO:0007018">
    <property type="term" value="P:microtubule-based movement"/>
    <property type="evidence" value="ECO:0007669"/>
    <property type="project" value="InterPro"/>
</dbReference>
<dbReference type="InterPro" id="IPR004273">
    <property type="entry name" value="Dynein_heavy_D6_P-loop"/>
</dbReference>
<feature type="domain" description="Dynein heavy chain C-terminal" evidence="3">
    <location>
        <begin position="427"/>
        <end position="550"/>
    </location>
</feature>
<dbReference type="GO" id="GO:0051959">
    <property type="term" value="F:dynein light intermediate chain binding"/>
    <property type="evidence" value="ECO:0007669"/>
    <property type="project" value="InterPro"/>
</dbReference>
<dbReference type="InterPro" id="IPR026983">
    <property type="entry name" value="DHC"/>
</dbReference>
<evidence type="ECO:0000259" key="1">
    <source>
        <dbReference type="Pfam" id="PF03028"/>
    </source>
</evidence>
<dbReference type="EMBL" id="JAKCXM010000913">
    <property type="protein sequence ID" value="KAJ0391647.1"/>
    <property type="molecule type" value="Genomic_DNA"/>
</dbReference>
<dbReference type="GO" id="GO:0045505">
    <property type="term" value="F:dynein intermediate chain binding"/>
    <property type="evidence" value="ECO:0007669"/>
    <property type="project" value="InterPro"/>
</dbReference>
<organism evidence="4 5">
    <name type="scientific">Pythium insidiosum</name>
    <name type="common">Pythiosis disease agent</name>
    <dbReference type="NCBI Taxonomy" id="114742"/>
    <lineage>
        <taxon>Eukaryota</taxon>
        <taxon>Sar</taxon>
        <taxon>Stramenopiles</taxon>
        <taxon>Oomycota</taxon>
        <taxon>Peronosporomycetes</taxon>
        <taxon>Pythiales</taxon>
        <taxon>Pythiaceae</taxon>
        <taxon>Pythium</taxon>
    </lineage>
</organism>
<evidence type="ECO:0000313" key="4">
    <source>
        <dbReference type="EMBL" id="KAJ0391647.1"/>
    </source>
</evidence>
<dbReference type="InterPro" id="IPR041228">
    <property type="entry name" value="Dynein_C"/>
</dbReference>
<dbReference type="InterPro" id="IPR043160">
    <property type="entry name" value="Dynein_C_barrel"/>
</dbReference>
<dbReference type="InterPro" id="IPR042219">
    <property type="entry name" value="AAA_lid_11_sf"/>
</dbReference>
<dbReference type="PANTHER" id="PTHR22878:SF63">
    <property type="entry name" value="DYNEIN AXONEMAL HEAVY CHAIN 10"/>
    <property type="match status" value="1"/>
</dbReference>
<dbReference type="PANTHER" id="PTHR22878">
    <property type="entry name" value="DYNEIN HEAVY CHAIN 6, AXONEMAL-LIKE-RELATED"/>
    <property type="match status" value="1"/>
</dbReference>
<name>A0AAD5L710_PYTIN</name>
<evidence type="ECO:0000259" key="2">
    <source>
        <dbReference type="Pfam" id="PF18198"/>
    </source>
</evidence>
<dbReference type="Pfam" id="PF18198">
    <property type="entry name" value="AAA_lid_11"/>
    <property type="match status" value="1"/>
</dbReference>